<evidence type="ECO:0000256" key="1">
    <source>
        <dbReference type="SAM" id="SignalP"/>
    </source>
</evidence>
<reference evidence="3" key="2">
    <citation type="submission" date="2021-04" db="EMBL/GenBank/DDBJ databases">
        <authorList>
            <person name="Gilroy R."/>
        </authorList>
    </citation>
    <scope>NUCLEOTIDE SEQUENCE</scope>
    <source>
        <strain evidence="3">5134</strain>
    </source>
</reference>
<dbReference type="AlphaFoldDB" id="A0A9D1YZT0"/>
<dbReference type="InterPro" id="IPR051532">
    <property type="entry name" value="Ester_Hydrolysis_Enzymes"/>
</dbReference>
<organism evidence="3 4">
    <name type="scientific">Candidatus Alistipes intestinigallinarum</name>
    <dbReference type="NCBI Taxonomy" id="2838440"/>
    <lineage>
        <taxon>Bacteria</taxon>
        <taxon>Pseudomonadati</taxon>
        <taxon>Bacteroidota</taxon>
        <taxon>Bacteroidia</taxon>
        <taxon>Bacteroidales</taxon>
        <taxon>Rikenellaceae</taxon>
        <taxon>Alistipes</taxon>
    </lineage>
</organism>
<dbReference type="InterPro" id="IPR036514">
    <property type="entry name" value="SGNH_hydro_sf"/>
</dbReference>
<evidence type="ECO:0000259" key="2">
    <source>
        <dbReference type="Pfam" id="PF13472"/>
    </source>
</evidence>
<gene>
    <name evidence="3" type="ORF">H9828_02300</name>
</gene>
<dbReference type="EMBL" id="DXDA01000019">
    <property type="protein sequence ID" value="HIY68232.1"/>
    <property type="molecule type" value="Genomic_DNA"/>
</dbReference>
<comment type="caution">
    <text evidence="3">The sequence shown here is derived from an EMBL/GenBank/DDBJ whole genome shotgun (WGS) entry which is preliminary data.</text>
</comment>
<dbReference type="Gene3D" id="3.40.50.1110">
    <property type="entry name" value="SGNH hydrolase"/>
    <property type="match status" value="1"/>
</dbReference>
<feature type="chain" id="PRO_5038625047" description="SGNH hydrolase-type esterase domain-containing protein" evidence="1">
    <location>
        <begin position="22"/>
        <end position="226"/>
    </location>
</feature>
<dbReference type="PANTHER" id="PTHR30383:SF5">
    <property type="entry name" value="SGNH HYDROLASE-TYPE ESTERASE DOMAIN-CONTAINING PROTEIN"/>
    <property type="match status" value="1"/>
</dbReference>
<dbReference type="PANTHER" id="PTHR30383">
    <property type="entry name" value="THIOESTERASE 1/PROTEASE 1/LYSOPHOSPHOLIPASE L1"/>
    <property type="match status" value="1"/>
</dbReference>
<protein>
    <recommendedName>
        <fullName evidence="2">SGNH hydrolase-type esterase domain-containing protein</fullName>
    </recommendedName>
</protein>
<feature type="domain" description="SGNH hydrolase-type esterase" evidence="2">
    <location>
        <begin position="65"/>
        <end position="213"/>
    </location>
</feature>
<reference evidence="3" key="1">
    <citation type="journal article" date="2021" name="PeerJ">
        <title>Extensive microbial diversity within the chicken gut microbiome revealed by metagenomics and culture.</title>
        <authorList>
            <person name="Gilroy R."/>
            <person name="Ravi A."/>
            <person name="Getino M."/>
            <person name="Pursley I."/>
            <person name="Horton D.L."/>
            <person name="Alikhan N.F."/>
            <person name="Baker D."/>
            <person name="Gharbi K."/>
            <person name="Hall N."/>
            <person name="Watson M."/>
            <person name="Adriaenssens E.M."/>
            <person name="Foster-Nyarko E."/>
            <person name="Jarju S."/>
            <person name="Secka A."/>
            <person name="Antonio M."/>
            <person name="Oren A."/>
            <person name="Chaudhuri R.R."/>
            <person name="La Ragione R."/>
            <person name="Hildebrand F."/>
            <person name="Pallen M.J."/>
        </authorList>
    </citation>
    <scope>NUCLEOTIDE SEQUENCE</scope>
    <source>
        <strain evidence="3">5134</strain>
    </source>
</reference>
<feature type="signal peptide" evidence="1">
    <location>
        <begin position="1"/>
        <end position="21"/>
    </location>
</feature>
<dbReference type="Pfam" id="PF13472">
    <property type="entry name" value="Lipase_GDSL_2"/>
    <property type="match status" value="1"/>
</dbReference>
<dbReference type="GO" id="GO:0004622">
    <property type="term" value="F:phosphatidylcholine lysophospholipase activity"/>
    <property type="evidence" value="ECO:0007669"/>
    <property type="project" value="TreeGrafter"/>
</dbReference>
<dbReference type="InterPro" id="IPR013830">
    <property type="entry name" value="SGNH_hydro"/>
</dbReference>
<accession>A0A9D1YZT0</accession>
<dbReference type="Proteomes" id="UP000886844">
    <property type="component" value="Unassembled WGS sequence"/>
</dbReference>
<proteinExistence type="predicted"/>
<keyword evidence="1" id="KW-0732">Signal</keyword>
<name>A0A9D1YZT0_9BACT</name>
<evidence type="ECO:0000313" key="3">
    <source>
        <dbReference type="EMBL" id="HIY68232.1"/>
    </source>
</evidence>
<evidence type="ECO:0000313" key="4">
    <source>
        <dbReference type="Proteomes" id="UP000886844"/>
    </source>
</evidence>
<dbReference type="SUPFAM" id="SSF52266">
    <property type="entry name" value="SGNH hydrolase"/>
    <property type="match status" value="1"/>
</dbReference>
<sequence>MKRITCIAILVSILCPIFLRAQDSTYFRANEWRGQIEAYYENDRQHFPEASSILFVGSSSIRMWKDLASYFPEHRVLSRGFGGAWISDVLYHMQRLVIAYDPAQIVLYAGENDLANGVSPAAVVEDVRCFLRLAEIFLPGVPVVVLSVKPSPFSSRILEKQRETNRMLEALCRERKQVTYVDVASLMFDAQGALRPELYRDDKLHMTPEAYRLWAEKIEPLLIDNK</sequence>